<feature type="domain" description="Protein kinase" evidence="9">
    <location>
        <begin position="29"/>
        <end position="288"/>
    </location>
</feature>
<dbReference type="InterPro" id="IPR050205">
    <property type="entry name" value="CDPK_Ser/Thr_kinases"/>
</dbReference>
<gene>
    <name evidence="11" type="ORF">CCMP2556_LOCUS52333</name>
</gene>
<evidence type="ECO:0000256" key="8">
    <source>
        <dbReference type="ARBA" id="ARBA00024334"/>
    </source>
</evidence>
<comment type="similarity">
    <text evidence="8">Belongs to the protein kinase superfamily. Ser/Thr protein kinase family. CDPK subfamily.</text>
</comment>
<keyword evidence="12" id="KW-1185">Reference proteome</keyword>
<dbReference type="PANTHER" id="PTHR24349">
    <property type="entry name" value="SERINE/THREONINE-PROTEIN KINASE"/>
    <property type="match status" value="1"/>
</dbReference>
<evidence type="ECO:0000259" key="9">
    <source>
        <dbReference type="PROSITE" id="PS50011"/>
    </source>
</evidence>
<evidence type="ECO:0000256" key="5">
    <source>
        <dbReference type="ARBA" id="ARBA00022777"/>
    </source>
</evidence>
<keyword evidence="5" id="KW-0418">Kinase</keyword>
<dbReference type="CDD" id="cd00051">
    <property type="entry name" value="EFh"/>
    <property type="match status" value="1"/>
</dbReference>
<comment type="cofactor">
    <cofactor evidence="1">
        <name>Mg(2+)</name>
        <dbReference type="ChEBI" id="CHEBI:18420"/>
    </cofactor>
</comment>
<accession>A0ABP0SLH2</accession>
<dbReference type="Pfam" id="PF00069">
    <property type="entry name" value="Pkinase"/>
    <property type="match status" value="1"/>
</dbReference>
<dbReference type="Gene3D" id="1.10.238.10">
    <property type="entry name" value="EF-hand"/>
    <property type="match status" value="2"/>
</dbReference>
<evidence type="ECO:0000259" key="10">
    <source>
        <dbReference type="PROSITE" id="PS50222"/>
    </source>
</evidence>
<dbReference type="PROSITE" id="PS50011">
    <property type="entry name" value="PROTEIN_KINASE_DOM"/>
    <property type="match status" value="1"/>
</dbReference>
<dbReference type="Gene3D" id="1.10.510.10">
    <property type="entry name" value="Transferase(Phosphotransferase) domain 1"/>
    <property type="match status" value="1"/>
</dbReference>
<dbReference type="InterPro" id="IPR002048">
    <property type="entry name" value="EF_hand_dom"/>
</dbReference>
<evidence type="ECO:0000313" key="12">
    <source>
        <dbReference type="Proteomes" id="UP001642484"/>
    </source>
</evidence>
<dbReference type="InterPro" id="IPR018247">
    <property type="entry name" value="EF_Hand_1_Ca_BS"/>
</dbReference>
<keyword evidence="6" id="KW-0106">Calcium</keyword>
<evidence type="ECO:0000256" key="1">
    <source>
        <dbReference type="ARBA" id="ARBA00001946"/>
    </source>
</evidence>
<dbReference type="SMART" id="SM00054">
    <property type="entry name" value="EFh"/>
    <property type="match status" value="4"/>
</dbReference>
<dbReference type="PROSITE" id="PS00018">
    <property type="entry name" value="EF_HAND_1"/>
    <property type="match status" value="3"/>
</dbReference>
<dbReference type="SUPFAM" id="SSF56112">
    <property type="entry name" value="Protein kinase-like (PK-like)"/>
    <property type="match status" value="1"/>
</dbReference>
<feature type="domain" description="EF-hand" evidence="10">
    <location>
        <begin position="375"/>
        <end position="410"/>
    </location>
</feature>
<dbReference type="InterPro" id="IPR000719">
    <property type="entry name" value="Prot_kinase_dom"/>
</dbReference>
<organism evidence="11 12">
    <name type="scientific">Durusdinium trenchii</name>
    <dbReference type="NCBI Taxonomy" id="1381693"/>
    <lineage>
        <taxon>Eukaryota</taxon>
        <taxon>Sar</taxon>
        <taxon>Alveolata</taxon>
        <taxon>Dinophyceae</taxon>
        <taxon>Suessiales</taxon>
        <taxon>Symbiodiniaceae</taxon>
        <taxon>Durusdinium</taxon>
    </lineage>
</organism>
<evidence type="ECO:0000256" key="7">
    <source>
        <dbReference type="ARBA" id="ARBA00022840"/>
    </source>
</evidence>
<evidence type="ECO:0000313" key="11">
    <source>
        <dbReference type="EMBL" id="CAK9113014.1"/>
    </source>
</evidence>
<comment type="caution">
    <text evidence="11">The sequence shown here is derived from an EMBL/GenBank/DDBJ whole genome shotgun (WGS) entry which is preliminary data.</text>
</comment>
<dbReference type="PROSITE" id="PS50222">
    <property type="entry name" value="EF_HAND_2"/>
    <property type="match status" value="4"/>
</dbReference>
<keyword evidence="4" id="KW-0547">Nucleotide-binding</keyword>
<protein>
    <submittedName>
        <fullName evidence="11">Uncharacterized protein</fullName>
    </submittedName>
</protein>
<reference evidence="11 12" key="1">
    <citation type="submission" date="2024-02" db="EMBL/GenBank/DDBJ databases">
        <authorList>
            <person name="Chen Y."/>
            <person name="Shah S."/>
            <person name="Dougan E. K."/>
            <person name="Thang M."/>
            <person name="Chan C."/>
        </authorList>
    </citation>
    <scope>NUCLEOTIDE SEQUENCE [LARGE SCALE GENOMIC DNA]</scope>
</reference>
<feature type="domain" description="EF-hand" evidence="10">
    <location>
        <begin position="411"/>
        <end position="446"/>
    </location>
</feature>
<evidence type="ECO:0000256" key="2">
    <source>
        <dbReference type="ARBA" id="ARBA00022527"/>
    </source>
</evidence>
<dbReference type="EMBL" id="CAXAMN010027805">
    <property type="protein sequence ID" value="CAK9113014.1"/>
    <property type="molecule type" value="Genomic_DNA"/>
</dbReference>
<dbReference type="Proteomes" id="UP001642484">
    <property type="component" value="Unassembled WGS sequence"/>
</dbReference>
<dbReference type="SUPFAM" id="SSF47473">
    <property type="entry name" value="EF-hand"/>
    <property type="match status" value="1"/>
</dbReference>
<sequence>MGCGASQATHTQGKYTSQEHQIQSLSTGYFVENRLGEGDFSLFFEPDDALSLKHGDFGRFIIAHQRVTKQVAAIEPIGKASTSRDGLEKHMSILRSLGHPNITRLKEVCEDEASYYLAFEFCIGGGLMEAVEERCMRQPADAVLVATCASFQVLKAVEYMHQKGICHRNLSTDAALLHSKDDDLQKWQVVVHDFAHACHFTKNKRMTEKVNSKEGFRSPEMAAGSGYTQACDIYSCGAILCALLFGNPNPEAGTWRKSLSTAQTLVFRMMTSEAARPTSAECLEDPFFKTMEDIGRGEEISARHLENMQRYCRANKLKKLAIHVSASHLSGPEVLRMKDMFELVDADNSGQVSLAELKKAMQELMCHGGYRARAAIPQDVERLMDLLDVDGSATISYPEFIAAMTDRKHYTTDATCLAVFQIFDTNGDGHINRHELQQALKSKTFKDLDFNLFPAIEEVMSSDKDGDGNIDFEEFKAMMRDSASEDVKLLGRTRDPGKADLLKKSPQDSWAHRF</sequence>
<feature type="domain" description="EF-hand" evidence="10">
    <location>
        <begin position="332"/>
        <end position="367"/>
    </location>
</feature>
<evidence type="ECO:0000256" key="4">
    <source>
        <dbReference type="ARBA" id="ARBA00022741"/>
    </source>
</evidence>
<dbReference type="Gene3D" id="3.30.200.20">
    <property type="entry name" value="Phosphorylase Kinase, domain 1"/>
    <property type="match status" value="1"/>
</dbReference>
<dbReference type="InterPro" id="IPR011992">
    <property type="entry name" value="EF-hand-dom_pair"/>
</dbReference>
<keyword evidence="3" id="KW-0808">Transferase</keyword>
<keyword evidence="7" id="KW-0067">ATP-binding</keyword>
<keyword evidence="2" id="KW-0723">Serine/threonine-protein kinase</keyword>
<dbReference type="InterPro" id="IPR011009">
    <property type="entry name" value="Kinase-like_dom_sf"/>
</dbReference>
<name>A0ABP0SLH2_9DINO</name>
<evidence type="ECO:0000256" key="3">
    <source>
        <dbReference type="ARBA" id="ARBA00022679"/>
    </source>
</evidence>
<proteinExistence type="inferred from homology"/>
<evidence type="ECO:0000256" key="6">
    <source>
        <dbReference type="ARBA" id="ARBA00022837"/>
    </source>
</evidence>
<feature type="domain" description="EF-hand" evidence="10">
    <location>
        <begin position="463"/>
        <end position="485"/>
    </location>
</feature>
<dbReference type="Pfam" id="PF13499">
    <property type="entry name" value="EF-hand_7"/>
    <property type="match status" value="2"/>
</dbReference>